<keyword evidence="3" id="KW-1185">Reference proteome</keyword>
<dbReference type="RefSeq" id="WP_136550309.1">
    <property type="nucleotide sequence ID" value="NZ_CP031093.1"/>
</dbReference>
<dbReference type="Proteomes" id="UP000298049">
    <property type="component" value="Chromosome"/>
</dbReference>
<proteinExistence type="predicted"/>
<dbReference type="EMBL" id="CP031093">
    <property type="protein sequence ID" value="QCF27597.1"/>
    <property type="molecule type" value="Genomic_DNA"/>
</dbReference>
<dbReference type="AlphaFoldDB" id="A0A4P7XMY0"/>
<feature type="chain" id="PRO_5020234246" description="Conjugal transfer protein TraF" evidence="1">
    <location>
        <begin position="21"/>
        <end position="386"/>
    </location>
</feature>
<accession>A0A4P7XMY0</accession>
<gene>
    <name evidence="2" type="ORF">soil367_17640</name>
</gene>
<reference evidence="2 3" key="1">
    <citation type="submission" date="2018-07" db="EMBL/GenBank/DDBJ databases">
        <title>Marsedoiliclastica nanhaica gen. nov. sp. nov., a novel marine hydrocarbonoclastic bacterium isolated from an in-situ enriched hydrocarbon-degrading consortium in deep-sea sediment.</title>
        <authorList>
            <person name="Dong C."/>
            <person name="Ma T."/>
            <person name="Liu R."/>
            <person name="Shao Z."/>
        </authorList>
    </citation>
    <scope>NUCLEOTIDE SEQUENCE [LARGE SCALE GENOMIC DNA]</scope>
    <source>
        <strain evidence="3">soil36-7</strain>
    </source>
</reference>
<name>A0A4P7XMY0_9ALTE</name>
<keyword evidence="1" id="KW-0732">Signal</keyword>
<dbReference type="Pfam" id="PF13729">
    <property type="entry name" value="TraF_2"/>
    <property type="match status" value="1"/>
</dbReference>
<evidence type="ECO:0008006" key="4">
    <source>
        <dbReference type="Google" id="ProtNLM"/>
    </source>
</evidence>
<evidence type="ECO:0000313" key="3">
    <source>
        <dbReference type="Proteomes" id="UP000298049"/>
    </source>
</evidence>
<evidence type="ECO:0000256" key="1">
    <source>
        <dbReference type="SAM" id="SignalP"/>
    </source>
</evidence>
<dbReference type="KEGG" id="hmi:soil367_17640"/>
<evidence type="ECO:0000313" key="2">
    <source>
        <dbReference type="EMBL" id="QCF27597.1"/>
    </source>
</evidence>
<dbReference type="OrthoDB" id="6077588at2"/>
<protein>
    <recommendedName>
        <fullName evidence="4">Conjugal transfer protein TraF</fullName>
    </recommendedName>
</protein>
<sequence>MTKRVLMGAISLVAASGAGADLLDARQMGRGFTALNGSYLDAGSNPALTNRHDESDDFGVNLNVGALASDKHELIDSVDGVSKDLDELEEAIENDVATQADVDDIVGSLQDLDRKAMAAQIGLSLNLGIPNRHASATLVAGSHVRVGGSLFYDDRDAAYLSDAVSTGNSELDGLESQVVVNAVAVTSVGVALGRTFDVPKVGAVAFGATPKLQRIDLFDYAASAKNFEEDDIDADEFATDKTAFNLDLGAFKAFENGLRAAAHIENLIPVSVDSARGDAYEQRPVVVAGGGWANGWVAVDSSVDLTAREGFGVIGDTQYLRLGAELDAWRWAQLRVGFRHDVKGTDEDVITAGIGLSPFNVINLDIGAAYGSNDTYGAALQLGVRL</sequence>
<organism evidence="2 3">
    <name type="scientific">Hydrocarboniclastica marina</name>
    <dbReference type="NCBI Taxonomy" id="2259620"/>
    <lineage>
        <taxon>Bacteria</taxon>
        <taxon>Pseudomonadati</taxon>
        <taxon>Pseudomonadota</taxon>
        <taxon>Gammaproteobacteria</taxon>
        <taxon>Alteromonadales</taxon>
        <taxon>Alteromonadaceae</taxon>
        <taxon>Hydrocarboniclastica</taxon>
    </lineage>
</organism>
<feature type="signal peptide" evidence="1">
    <location>
        <begin position="1"/>
        <end position="20"/>
    </location>
</feature>
<dbReference type="InterPro" id="IPR032811">
    <property type="entry name" value="Put_conjugal_transfer"/>
</dbReference>